<keyword evidence="4" id="KW-1185">Reference proteome</keyword>
<dbReference type="AlphaFoldDB" id="A0A433A100"/>
<comment type="caution">
    <text evidence="3">The sequence shown here is derived from an EMBL/GenBank/DDBJ whole genome shotgun (WGS) entry which is preliminary data.</text>
</comment>
<feature type="compositionally biased region" description="Low complexity" evidence="1">
    <location>
        <begin position="315"/>
        <end position="329"/>
    </location>
</feature>
<feature type="compositionally biased region" description="Basic and acidic residues" evidence="1">
    <location>
        <begin position="259"/>
        <end position="272"/>
    </location>
</feature>
<evidence type="ECO:0000259" key="2">
    <source>
        <dbReference type="PROSITE" id="PS50097"/>
    </source>
</evidence>
<dbReference type="Gene3D" id="3.30.710.10">
    <property type="entry name" value="Potassium Channel Kv1.1, Chain A"/>
    <property type="match status" value="1"/>
</dbReference>
<feature type="region of interest" description="Disordered" evidence="1">
    <location>
        <begin position="307"/>
        <end position="344"/>
    </location>
</feature>
<dbReference type="OrthoDB" id="2256373at2759"/>
<evidence type="ECO:0000313" key="3">
    <source>
        <dbReference type="EMBL" id="RUO96427.1"/>
    </source>
</evidence>
<proteinExistence type="predicted"/>
<dbReference type="EMBL" id="RBNI01021398">
    <property type="protein sequence ID" value="RUO96427.1"/>
    <property type="molecule type" value="Genomic_DNA"/>
</dbReference>
<dbReference type="Proteomes" id="UP000268093">
    <property type="component" value="Unassembled WGS sequence"/>
</dbReference>
<dbReference type="PANTHER" id="PTHR24410:SF23">
    <property type="entry name" value="BTB DOMAIN-CONTAINING PROTEIN-RELATED"/>
    <property type="match status" value="1"/>
</dbReference>
<feature type="domain" description="BTB" evidence="2">
    <location>
        <begin position="74"/>
        <end position="141"/>
    </location>
</feature>
<accession>A0A433A100</accession>
<gene>
    <name evidence="3" type="ORF">BC936DRAFT_142050</name>
</gene>
<dbReference type="Gene3D" id="1.25.40.420">
    <property type="match status" value="2"/>
</dbReference>
<dbReference type="PROSITE" id="PS50097">
    <property type="entry name" value="BTB"/>
    <property type="match status" value="1"/>
</dbReference>
<dbReference type="InterPro" id="IPR011705">
    <property type="entry name" value="BACK"/>
</dbReference>
<name>A0A433A100_9FUNG</name>
<organism evidence="3 4">
    <name type="scientific">Jimgerdemannia flammicorona</name>
    <dbReference type="NCBI Taxonomy" id="994334"/>
    <lineage>
        <taxon>Eukaryota</taxon>
        <taxon>Fungi</taxon>
        <taxon>Fungi incertae sedis</taxon>
        <taxon>Mucoromycota</taxon>
        <taxon>Mucoromycotina</taxon>
        <taxon>Endogonomycetes</taxon>
        <taxon>Endogonales</taxon>
        <taxon>Endogonaceae</taxon>
        <taxon>Jimgerdemannia</taxon>
    </lineage>
</organism>
<dbReference type="SMART" id="SM00225">
    <property type="entry name" value="BTB"/>
    <property type="match status" value="1"/>
</dbReference>
<sequence length="519" mass="56927">MNLDEMGPYIDKNTVSLCVRFEVLEVHADLPEPTIGPDPASHPFARLVNNPMFSDITFRVVEDPSSPTSPSPNTATTLSPSETIVHAHKSILAASSSWFEALFTNGMRETYESEITLESVDHVVFLQLLRYCYTLQIPQIRSRREAERLLALADRFEVIPVREECLRFLRIELALNNVWSTWATADKYTSERTSTVCRQFAAAHLGELLDHPSTMNAKPQVLRMALEADEANVSGEEKIYETIVRWARYYDSAASPRGGDLDARQVDRDRDPATAFDTPSIDFGISAPPAALSSYASSELDWDVTSSEPLLRSESPTNTTAPTTSASTTVDDDMEVSSPTALSPHPGNVTLSVVPTIASSSIVLPTSPAPTLAHPPNHRRHTISSTKSPARSGTAPAPAAVTGAAPSRSPYYYRAFGHSTRHYFLPSLLACVKFPLMEKKFLVDVVERDEMVMQADGMKDLVGDPILVGGVSIGFSVVAISYTIPSLETSSHRLFISFSSLRPTAITSSRKRARQYPHA</sequence>
<dbReference type="Pfam" id="PF00651">
    <property type="entry name" value="BTB"/>
    <property type="match status" value="1"/>
</dbReference>
<dbReference type="Pfam" id="PF07707">
    <property type="entry name" value="BACK"/>
    <property type="match status" value="1"/>
</dbReference>
<feature type="region of interest" description="Disordered" evidence="1">
    <location>
        <begin position="368"/>
        <end position="402"/>
    </location>
</feature>
<dbReference type="InterPro" id="IPR000210">
    <property type="entry name" value="BTB/POZ_dom"/>
</dbReference>
<dbReference type="CDD" id="cd18186">
    <property type="entry name" value="BTB_POZ_ZBTB_KLHL-like"/>
    <property type="match status" value="1"/>
</dbReference>
<evidence type="ECO:0000256" key="1">
    <source>
        <dbReference type="SAM" id="MobiDB-lite"/>
    </source>
</evidence>
<dbReference type="PANTHER" id="PTHR24410">
    <property type="entry name" value="HL07962P-RELATED"/>
    <property type="match status" value="1"/>
</dbReference>
<feature type="compositionally biased region" description="Low complexity" evidence="1">
    <location>
        <begin position="393"/>
        <end position="402"/>
    </location>
</feature>
<dbReference type="SUPFAM" id="SSF54695">
    <property type="entry name" value="POZ domain"/>
    <property type="match status" value="1"/>
</dbReference>
<dbReference type="InterPro" id="IPR011333">
    <property type="entry name" value="SKP1/BTB/POZ_sf"/>
</dbReference>
<feature type="region of interest" description="Disordered" evidence="1">
    <location>
        <begin position="256"/>
        <end position="281"/>
    </location>
</feature>
<dbReference type="InterPro" id="IPR051481">
    <property type="entry name" value="BTB-POZ/Galectin-3-binding"/>
</dbReference>
<protein>
    <recommendedName>
        <fullName evidence="2">BTB domain-containing protein</fullName>
    </recommendedName>
</protein>
<reference evidence="3 4" key="1">
    <citation type="journal article" date="2018" name="New Phytol.">
        <title>Phylogenomics of Endogonaceae and evolution of mycorrhizas within Mucoromycota.</title>
        <authorList>
            <person name="Chang Y."/>
            <person name="Desiro A."/>
            <person name="Na H."/>
            <person name="Sandor L."/>
            <person name="Lipzen A."/>
            <person name="Clum A."/>
            <person name="Barry K."/>
            <person name="Grigoriev I.V."/>
            <person name="Martin F.M."/>
            <person name="Stajich J.E."/>
            <person name="Smith M.E."/>
            <person name="Bonito G."/>
            <person name="Spatafora J.W."/>
        </authorList>
    </citation>
    <scope>NUCLEOTIDE SEQUENCE [LARGE SCALE GENOMIC DNA]</scope>
    <source>
        <strain evidence="3 4">GMNB39</strain>
    </source>
</reference>
<evidence type="ECO:0000313" key="4">
    <source>
        <dbReference type="Proteomes" id="UP000268093"/>
    </source>
</evidence>